<keyword evidence="2" id="KW-0812">Transmembrane</keyword>
<keyword evidence="2" id="KW-0472">Membrane</keyword>
<name>A0ABY9RLR2_9BURK</name>
<evidence type="ECO:0000256" key="2">
    <source>
        <dbReference type="SAM" id="Phobius"/>
    </source>
</evidence>
<keyword evidence="4" id="KW-1185">Reference proteome</keyword>
<gene>
    <name evidence="3" type="ORF">RF679_01320</name>
</gene>
<keyword evidence="2" id="KW-1133">Transmembrane helix</keyword>
<proteinExistence type="predicted"/>
<evidence type="ECO:0000256" key="1">
    <source>
        <dbReference type="SAM" id="MobiDB-lite"/>
    </source>
</evidence>
<organism evidence="3 4">
    <name type="scientific">Undibacterium cyanobacteriorum</name>
    <dbReference type="NCBI Taxonomy" id="3073561"/>
    <lineage>
        <taxon>Bacteria</taxon>
        <taxon>Pseudomonadati</taxon>
        <taxon>Pseudomonadota</taxon>
        <taxon>Betaproteobacteria</taxon>
        <taxon>Burkholderiales</taxon>
        <taxon>Oxalobacteraceae</taxon>
        <taxon>Undibacterium</taxon>
    </lineage>
</organism>
<feature type="transmembrane region" description="Helical" evidence="2">
    <location>
        <begin position="65"/>
        <end position="82"/>
    </location>
</feature>
<evidence type="ECO:0000313" key="3">
    <source>
        <dbReference type="EMBL" id="WMW80936.1"/>
    </source>
</evidence>
<feature type="transmembrane region" description="Helical" evidence="2">
    <location>
        <begin position="24"/>
        <end position="45"/>
    </location>
</feature>
<dbReference type="RefSeq" id="WP_309482427.1">
    <property type="nucleotide sequence ID" value="NZ_CP133720.1"/>
</dbReference>
<feature type="region of interest" description="Disordered" evidence="1">
    <location>
        <begin position="302"/>
        <end position="329"/>
    </location>
</feature>
<evidence type="ECO:0008006" key="5">
    <source>
        <dbReference type="Google" id="ProtNLM"/>
    </source>
</evidence>
<sequence length="400" mass="42176">MAFPVAIAGWIVARGEPLMGTSILFAKVAEVGAVIVICGLLVRAFVQWPEHETWLQTVLDKLHTASAFLCVLLLALGIAAQLRTADMPQSTSPSPARTPLIVSGSDATSISSKPPIAHHAEVCDPDDEDAGDCDADLGGVTSPTVIQNTSSTEGAAGVEWTDFTSFLRRVIFSPLDSAAQNLADSPSSFHASSAAIVVGSLLKILGRLYLLFSKARATSITNESEGEVLSETIEHLLDPKPADVTSAGALPKLENVNQASSQPILTENVETAPEQATHPVDNILRVVAETALQEVLNPLVQSPAMGSSAPPFGGERQASSITNQAGDQATSTPMDLITQQVSHALSYENQQTLIRLQNLLAQTQVNTQSNGLERHRPLVEKLLNMAQSAQASATSAARPS</sequence>
<dbReference type="Proteomes" id="UP001181355">
    <property type="component" value="Chromosome"/>
</dbReference>
<accession>A0ABY9RLR2</accession>
<dbReference type="EMBL" id="CP133720">
    <property type="protein sequence ID" value="WMW80936.1"/>
    <property type="molecule type" value="Genomic_DNA"/>
</dbReference>
<feature type="compositionally biased region" description="Polar residues" evidence="1">
    <location>
        <begin position="317"/>
        <end position="329"/>
    </location>
</feature>
<reference evidence="3" key="1">
    <citation type="submission" date="2023-09" db="EMBL/GenBank/DDBJ databases">
        <title>Undibacterium sp. 20NA77.5 isolated from freshwater.</title>
        <authorList>
            <person name="Le V."/>
            <person name="Ko S.-R."/>
            <person name="Ahn C.-Y."/>
            <person name="Oh H.-M."/>
        </authorList>
    </citation>
    <scope>NUCLEOTIDE SEQUENCE</scope>
    <source>
        <strain evidence="3">20NA77.5</strain>
    </source>
</reference>
<evidence type="ECO:0000313" key="4">
    <source>
        <dbReference type="Proteomes" id="UP001181355"/>
    </source>
</evidence>
<protein>
    <recommendedName>
        <fullName evidence="5">Transmembrane protein</fullName>
    </recommendedName>
</protein>